<protein>
    <submittedName>
        <fullName evidence="1">Uncharacterized protein</fullName>
    </submittedName>
</protein>
<organism evidence="1">
    <name type="scientific">Anguilla anguilla</name>
    <name type="common">European freshwater eel</name>
    <name type="synonym">Muraena anguilla</name>
    <dbReference type="NCBI Taxonomy" id="7936"/>
    <lineage>
        <taxon>Eukaryota</taxon>
        <taxon>Metazoa</taxon>
        <taxon>Chordata</taxon>
        <taxon>Craniata</taxon>
        <taxon>Vertebrata</taxon>
        <taxon>Euteleostomi</taxon>
        <taxon>Actinopterygii</taxon>
        <taxon>Neopterygii</taxon>
        <taxon>Teleostei</taxon>
        <taxon>Anguilliformes</taxon>
        <taxon>Anguillidae</taxon>
        <taxon>Anguilla</taxon>
    </lineage>
</organism>
<proteinExistence type="predicted"/>
<dbReference type="AlphaFoldDB" id="A0A0E9WUB0"/>
<reference evidence="1" key="2">
    <citation type="journal article" date="2015" name="Fish Shellfish Immunol.">
        <title>Early steps in the European eel (Anguilla anguilla)-Vibrio vulnificus interaction in the gills: Role of the RtxA13 toxin.</title>
        <authorList>
            <person name="Callol A."/>
            <person name="Pajuelo D."/>
            <person name="Ebbesson L."/>
            <person name="Teles M."/>
            <person name="MacKenzie S."/>
            <person name="Amaro C."/>
        </authorList>
    </citation>
    <scope>NUCLEOTIDE SEQUENCE</scope>
</reference>
<evidence type="ECO:0000313" key="1">
    <source>
        <dbReference type="EMBL" id="JAH93821.1"/>
    </source>
</evidence>
<accession>A0A0E9WUB0</accession>
<dbReference type="EMBL" id="GBXM01014756">
    <property type="protein sequence ID" value="JAH93821.1"/>
    <property type="molecule type" value="Transcribed_RNA"/>
</dbReference>
<sequence length="141" mass="16668">MRDVWTVAFNPKERTGWEIRTASHTDVLCKHSWCIIQYYIPFCEFRTAVYMAYWSPAGMSQHNTGFSVYSVISVLKLYTSDPGENEDMWNTFQRLALVVRLLAEHNCAFQSGGERVQRIFSFLHFRVQQQLQFSVLCRFFF</sequence>
<name>A0A0E9WUB0_ANGAN</name>
<reference evidence="1" key="1">
    <citation type="submission" date="2014-11" db="EMBL/GenBank/DDBJ databases">
        <authorList>
            <person name="Amaro Gonzalez C."/>
        </authorList>
    </citation>
    <scope>NUCLEOTIDE SEQUENCE</scope>
</reference>